<name>A0A0A0KYE0_CUCSA</name>
<feature type="transmembrane region" description="Helical" evidence="6">
    <location>
        <begin position="29"/>
        <end position="48"/>
    </location>
</feature>
<dbReference type="InterPro" id="IPR000620">
    <property type="entry name" value="EamA_dom"/>
</dbReference>
<dbReference type="eggNOG" id="ENOG502QRHH">
    <property type="taxonomic scope" value="Eukaryota"/>
</dbReference>
<evidence type="ECO:0000256" key="3">
    <source>
        <dbReference type="ARBA" id="ARBA00022692"/>
    </source>
</evidence>
<feature type="transmembrane region" description="Helical" evidence="6">
    <location>
        <begin position="120"/>
        <end position="140"/>
    </location>
</feature>
<reference evidence="8 9" key="2">
    <citation type="journal article" date="2009" name="PLoS ONE">
        <title>An integrated genetic and cytogenetic map of the cucumber genome.</title>
        <authorList>
            <person name="Ren Y."/>
            <person name="Zhang Z."/>
            <person name="Liu J."/>
            <person name="Staub J.E."/>
            <person name="Han Y."/>
            <person name="Cheng Z."/>
            <person name="Li X."/>
            <person name="Lu J."/>
            <person name="Miao H."/>
            <person name="Kang H."/>
            <person name="Xie B."/>
            <person name="Gu X."/>
            <person name="Wang X."/>
            <person name="Du Y."/>
            <person name="Jin W."/>
            <person name="Huang S."/>
        </authorList>
    </citation>
    <scope>NUCLEOTIDE SEQUENCE [LARGE SCALE GENOMIC DNA]</scope>
    <source>
        <strain evidence="9">cv. 9930</strain>
    </source>
</reference>
<feature type="transmembrane region" description="Helical" evidence="6">
    <location>
        <begin position="240"/>
        <end position="260"/>
    </location>
</feature>
<evidence type="ECO:0000256" key="5">
    <source>
        <dbReference type="ARBA" id="ARBA00023136"/>
    </source>
</evidence>
<feature type="transmembrane region" description="Helical" evidence="6">
    <location>
        <begin position="55"/>
        <end position="73"/>
    </location>
</feature>
<keyword evidence="9" id="KW-1185">Reference proteome</keyword>
<feature type="transmembrane region" description="Helical" evidence="6">
    <location>
        <begin position="176"/>
        <end position="196"/>
    </location>
</feature>
<evidence type="ECO:0000256" key="2">
    <source>
        <dbReference type="ARBA" id="ARBA00007635"/>
    </source>
</evidence>
<keyword evidence="4 6" id="KW-1133">Transmembrane helix</keyword>
<dbReference type="Pfam" id="PF00892">
    <property type="entry name" value="EamA"/>
    <property type="match status" value="2"/>
</dbReference>
<feature type="transmembrane region" description="Helical" evidence="6">
    <location>
        <begin position="208"/>
        <end position="228"/>
    </location>
</feature>
<evidence type="ECO:0000256" key="1">
    <source>
        <dbReference type="ARBA" id="ARBA00004141"/>
    </source>
</evidence>
<dbReference type="SUPFAM" id="SSF103481">
    <property type="entry name" value="Multidrug resistance efflux transporter EmrE"/>
    <property type="match status" value="1"/>
</dbReference>
<feature type="domain" description="EamA" evidence="7">
    <location>
        <begin position="178"/>
        <end position="316"/>
    </location>
</feature>
<dbReference type="InterPro" id="IPR037185">
    <property type="entry name" value="EmrE-like"/>
</dbReference>
<comment type="subcellular location">
    <subcellularLocation>
        <location evidence="1">Membrane</location>
        <topology evidence="1">Multi-pass membrane protein</topology>
    </subcellularLocation>
</comment>
<dbReference type="OMA" id="KCCSRNS"/>
<keyword evidence="5 6" id="KW-0472">Membrane</keyword>
<keyword evidence="3 6" id="KW-0812">Transmembrane</keyword>
<dbReference type="PANTHER" id="PTHR31218">
    <property type="entry name" value="WAT1-RELATED PROTEIN"/>
    <property type="match status" value="1"/>
</dbReference>
<evidence type="ECO:0000259" key="7">
    <source>
        <dbReference type="Pfam" id="PF00892"/>
    </source>
</evidence>
<evidence type="ECO:0000313" key="9">
    <source>
        <dbReference type="Proteomes" id="UP000029981"/>
    </source>
</evidence>
<accession>A0A0A0KYE0</accession>
<gene>
    <name evidence="8" type="ORF">Csa_4G420210</name>
</gene>
<organism evidence="8 9">
    <name type="scientific">Cucumis sativus</name>
    <name type="common">Cucumber</name>
    <dbReference type="NCBI Taxonomy" id="3659"/>
    <lineage>
        <taxon>Eukaryota</taxon>
        <taxon>Viridiplantae</taxon>
        <taxon>Streptophyta</taxon>
        <taxon>Embryophyta</taxon>
        <taxon>Tracheophyta</taxon>
        <taxon>Spermatophyta</taxon>
        <taxon>Magnoliopsida</taxon>
        <taxon>eudicotyledons</taxon>
        <taxon>Gunneridae</taxon>
        <taxon>Pentapetalae</taxon>
        <taxon>rosids</taxon>
        <taxon>fabids</taxon>
        <taxon>Cucurbitales</taxon>
        <taxon>Cucurbitaceae</taxon>
        <taxon>Benincaseae</taxon>
        <taxon>Cucumis</taxon>
    </lineage>
</organism>
<dbReference type="Proteomes" id="UP000029981">
    <property type="component" value="Chromosome 4"/>
</dbReference>
<evidence type="ECO:0000256" key="6">
    <source>
        <dbReference type="SAM" id="Phobius"/>
    </source>
</evidence>
<evidence type="ECO:0000256" key="4">
    <source>
        <dbReference type="ARBA" id="ARBA00022989"/>
    </source>
</evidence>
<dbReference type="GO" id="GO:0005886">
    <property type="term" value="C:plasma membrane"/>
    <property type="evidence" value="ECO:0000318"/>
    <property type="project" value="GO_Central"/>
</dbReference>
<feature type="domain" description="EamA" evidence="7">
    <location>
        <begin position="6"/>
        <end position="138"/>
    </location>
</feature>
<sequence length="421" mass="47357">MISLQFGYAGMNIITKVALNRGMSHYVLVTYRQAFATIVLAPFAFFFERKVRPKISFAMLMQIFLLGLLGPVIDQNFYYAGLKLTSTTFSCATSNMLPAMTFILALLCRMEKLEMKKVRCQAKVVGTLVTVGGAILMTLYKGNVISFFWSHHNNNYLHSSSASSNYYSFESTYQDWLKGSILLLFANLAWALFFIVQAMTLRNYTAHLSLTTLVCFFGTLQSMAVTFVMEHKASVWNIGWDMNLLASVYAGIVSSSIAYYVQGMIMQKRGPVFVTAFTPMIMIIVAIMGSFMLAEKIYIGRVVGGIVMVVGLYSVLWGKYKDYKEKEAIIEEITTIVEPVKLLISEDKLEKNKKKKLATVVEEEEETTTSTSLNDIEMQRNDTRSNVDDNNHNNVATLRCPSPLPIVVVIAMNEAPPKVFY</sequence>
<proteinExistence type="inferred from homology"/>
<feature type="transmembrane region" description="Helical" evidence="6">
    <location>
        <begin position="298"/>
        <end position="316"/>
    </location>
</feature>
<dbReference type="GO" id="GO:0022857">
    <property type="term" value="F:transmembrane transporter activity"/>
    <property type="evidence" value="ECO:0007669"/>
    <property type="project" value="InterPro"/>
</dbReference>
<protein>
    <recommendedName>
        <fullName evidence="7">EamA domain-containing protein</fullName>
    </recommendedName>
</protein>
<dbReference type="AlphaFoldDB" id="A0A0A0KYE0"/>
<evidence type="ECO:0000313" key="8">
    <source>
        <dbReference type="EMBL" id="KGN54680.1"/>
    </source>
</evidence>
<reference evidence="8 9" key="4">
    <citation type="journal article" date="2011" name="BMC Genomics">
        <title>RNA-Seq improves annotation of protein-coding genes in the cucumber genome.</title>
        <authorList>
            <person name="Li Z."/>
            <person name="Zhang Z."/>
            <person name="Yan P."/>
            <person name="Huang S."/>
            <person name="Fei Z."/>
            <person name="Lin K."/>
        </authorList>
    </citation>
    <scope>NUCLEOTIDE SEQUENCE [LARGE SCALE GENOMIC DNA]</scope>
    <source>
        <strain evidence="9">cv. 9930</strain>
    </source>
</reference>
<dbReference type="EMBL" id="CM002925">
    <property type="protein sequence ID" value="KGN54680.1"/>
    <property type="molecule type" value="Genomic_DNA"/>
</dbReference>
<feature type="transmembrane region" description="Helical" evidence="6">
    <location>
        <begin position="85"/>
        <end position="108"/>
    </location>
</feature>
<feature type="transmembrane region" description="Helical" evidence="6">
    <location>
        <begin position="272"/>
        <end position="292"/>
    </location>
</feature>
<comment type="similarity">
    <text evidence="2">Belongs to the drug/metabolite transporter (DMT) superfamily. Plant drug/metabolite exporter (P-DME) (TC 2.A.7.4) family.</text>
</comment>
<dbReference type="STRING" id="3659.A0A0A0KYE0"/>
<dbReference type="InterPro" id="IPR030184">
    <property type="entry name" value="WAT1-related"/>
</dbReference>
<dbReference type="Gramene" id="KGN54680">
    <property type="protein sequence ID" value="KGN54680"/>
    <property type="gene ID" value="Csa_4G420210"/>
</dbReference>
<reference evidence="8 9" key="1">
    <citation type="journal article" date="2009" name="Nat. Genet.">
        <title>The genome of the cucumber, Cucumis sativus L.</title>
        <authorList>
            <person name="Huang S."/>
            <person name="Li R."/>
            <person name="Zhang Z."/>
            <person name="Li L."/>
            <person name="Gu X."/>
            <person name="Fan W."/>
            <person name="Lucas W.J."/>
            <person name="Wang X."/>
            <person name="Xie B."/>
            <person name="Ni P."/>
            <person name="Ren Y."/>
            <person name="Zhu H."/>
            <person name="Li J."/>
            <person name="Lin K."/>
            <person name="Jin W."/>
            <person name="Fei Z."/>
            <person name="Li G."/>
            <person name="Staub J."/>
            <person name="Kilian A."/>
            <person name="van der Vossen E.A."/>
            <person name="Wu Y."/>
            <person name="Guo J."/>
            <person name="He J."/>
            <person name="Jia Z."/>
            <person name="Ren Y."/>
            <person name="Tian G."/>
            <person name="Lu Y."/>
            <person name="Ruan J."/>
            <person name="Qian W."/>
            <person name="Wang M."/>
            <person name="Huang Q."/>
            <person name="Li B."/>
            <person name="Xuan Z."/>
            <person name="Cao J."/>
            <person name="Asan"/>
            <person name="Wu Z."/>
            <person name="Zhang J."/>
            <person name="Cai Q."/>
            <person name="Bai Y."/>
            <person name="Zhao B."/>
            <person name="Han Y."/>
            <person name="Li Y."/>
            <person name="Li X."/>
            <person name="Wang S."/>
            <person name="Shi Q."/>
            <person name="Liu S."/>
            <person name="Cho W.K."/>
            <person name="Kim J.Y."/>
            <person name="Xu Y."/>
            <person name="Heller-Uszynska K."/>
            <person name="Miao H."/>
            <person name="Cheng Z."/>
            <person name="Zhang S."/>
            <person name="Wu J."/>
            <person name="Yang Y."/>
            <person name="Kang H."/>
            <person name="Li M."/>
            <person name="Liang H."/>
            <person name="Ren X."/>
            <person name="Shi Z."/>
            <person name="Wen M."/>
            <person name="Jian M."/>
            <person name="Yang H."/>
            <person name="Zhang G."/>
            <person name="Yang Z."/>
            <person name="Chen R."/>
            <person name="Liu S."/>
            <person name="Li J."/>
            <person name="Ma L."/>
            <person name="Liu H."/>
            <person name="Zhou Y."/>
            <person name="Zhao J."/>
            <person name="Fang X."/>
            <person name="Li G."/>
            <person name="Fang L."/>
            <person name="Li Y."/>
            <person name="Liu D."/>
            <person name="Zheng H."/>
            <person name="Zhang Y."/>
            <person name="Qin N."/>
            <person name="Li Z."/>
            <person name="Yang G."/>
            <person name="Yang S."/>
            <person name="Bolund L."/>
            <person name="Kristiansen K."/>
            <person name="Zheng H."/>
            <person name="Li S."/>
            <person name="Zhang X."/>
            <person name="Yang H."/>
            <person name="Wang J."/>
            <person name="Sun R."/>
            <person name="Zhang B."/>
            <person name="Jiang S."/>
            <person name="Wang J."/>
            <person name="Du Y."/>
            <person name="Li S."/>
        </authorList>
    </citation>
    <scope>NUCLEOTIDE SEQUENCE [LARGE SCALE GENOMIC DNA]</scope>
    <source>
        <strain evidence="9">cv. 9930</strain>
    </source>
</reference>
<reference evidence="8 9" key="3">
    <citation type="journal article" date="2010" name="BMC Genomics">
        <title>Transcriptome sequencing and comparative analysis of cucumber flowers with different sex types.</title>
        <authorList>
            <person name="Guo S."/>
            <person name="Zheng Y."/>
            <person name="Joung J.G."/>
            <person name="Liu S."/>
            <person name="Zhang Z."/>
            <person name="Crasta O.R."/>
            <person name="Sobral B.W."/>
            <person name="Xu Y."/>
            <person name="Huang S."/>
            <person name="Fei Z."/>
        </authorList>
    </citation>
    <scope>NUCLEOTIDE SEQUENCE [LARGE SCALE GENOMIC DNA]</scope>
    <source>
        <strain evidence="9">cv. 9930</strain>
    </source>
</reference>